<comment type="caution">
    <text evidence="2">The sequence shown here is derived from an EMBL/GenBank/DDBJ whole genome shotgun (WGS) entry which is preliminary data.</text>
</comment>
<dbReference type="Proteomes" id="UP000013776">
    <property type="component" value="Unassembled WGS sequence"/>
</dbReference>
<evidence type="ECO:0000256" key="1">
    <source>
        <dbReference type="SAM" id="MobiDB-lite"/>
    </source>
</evidence>
<feature type="compositionally biased region" description="Basic and acidic residues" evidence="1">
    <location>
        <begin position="51"/>
        <end position="60"/>
    </location>
</feature>
<organism evidence="2 3">
    <name type="scientific">Taphrina deformans (strain PYCC 5710 / ATCC 11124 / CBS 356.35 / IMI 108563 / JCM 9778 / NBRC 8474)</name>
    <name type="common">Peach leaf curl fungus</name>
    <name type="synonym">Lalaria deformans</name>
    <dbReference type="NCBI Taxonomy" id="1097556"/>
    <lineage>
        <taxon>Eukaryota</taxon>
        <taxon>Fungi</taxon>
        <taxon>Dikarya</taxon>
        <taxon>Ascomycota</taxon>
        <taxon>Taphrinomycotina</taxon>
        <taxon>Taphrinomycetes</taxon>
        <taxon>Taphrinales</taxon>
        <taxon>Taphrinaceae</taxon>
        <taxon>Taphrina</taxon>
    </lineage>
</organism>
<name>R4X6J7_TAPDE</name>
<feature type="region of interest" description="Disordered" evidence="1">
    <location>
        <begin position="1"/>
        <end position="60"/>
    </location>
</feature>
<proteinExistence type="predicted"/>
<keyword evidence="3" id="KW-1185">Reference proteome</keyword>
<dbReference type="EMBL" id="CAHR02000011">
    <property type="protein sequence ID" value="CCG80769.1"/>
    <property type="molecule type" value="Genomic_DNA"/>
</dbReference>
<dbReference type="AlphaFoldDB" id="R4X6J7"/>
<gene>
    <name evidence="2" type="ORF">TAPDE_000397</name>
</gene>
<reference evidence="2 3" key="1">
    <citation type="journal article" date="2013" name="MBio">
        <title>Genome sequencing of the plant pathogen Taphrina deformans, the causal agent of peach leaf curl.</title>
        <authorList>
            <person name="Cisse O.H."/>
            <person name="Almeida J.M.G.C.F."/>
            <person name="Fonseca A."/>
            <person name="Kumar A.A."/>
            <person name="Salojaervi J."/>
            <person name="Overmyer K."/>
            <person name="Hauser P.M."/>
            <person name="Pagni M."/>
        </authorList>
    </citation>
    <scope>NUCLEOTIDE SEQUENCE [LARGE SCALE GENOMIC DNA]</scope>
    <source>
        <strain evidence="3">PYCC 5710 / ATCC 11124 / CBS 356.35 / IMI 108563 / JCM 9778 / NBRC 8474</strain>
    </source>
</reference>
<sequence>MGLCASKPKVVETAASCSKRQQRPQRKPVLKGSNKLSPIPEVSSSETTEEVEIKTVEQKRQSVQLVRSEESFPMRRSSASIASVAEDAPILILESERTEPLGDEGPRRVPTPAPESPFFQAQSSEATDPFGDFDAETSVRGPSRSPFTGATTATNRAQYSAAYATTQDRWMVDARLDDIESQVDMLKYMHDRARQDLSRDLGQQRMDLDALMEVVHELCERDLIGTRSQDSGITVQRL</sequence>
<feature type="region of interest" description="Disordered" evidence="1">
    <location>
        <begin position="95"/>
        <end position="152"/>
    </location>
</feature>
<evidence type="ECO:0000313" key="3">
    <source>
        <dbReference type="Proteomes" id="UP000013776"/>
    </source>
</evidence>
<accession>R4X6J7</accession>
<dbReference type="VEuPathDB" id="FungiDB:TAPDE_000397"/>
<feature type="compositionally biased region" description="Basic and acidic residues" evidence="1">
    <location>
        <begin position="95"/>
        <end position="107"/>
    </location>
</feature>
<protein>
    <submittedName>
        <fullName evidence="2">Uncharacterized protein</fullName>
    </submittedName>
</protein>
<evidence type="ECO:0000313" key="2">
    <source>
        <dbReference type="EMBL" id="CCG80769.1"/>
    </source>
</evidence>
<feature type="compositionally biased region" description="Basic residues" evidence="1">
    <location>
        <begin position="20"/>
        <end position="29"/>
    </location>
</feature>